<evidence type="ECO:0000313" key="1">
    <source>
        <dbReference type="EMBL" id="CAB4001741.1"/>
    </source>
</evidence>
<dbReference type="InterPro" id="IPR019734">
    <property type="entry name" value="TPR_rpt"/>
</dbReference>
<name>A0A6S7I4W7_PARCT</name>
<sequence>MDMQGNKAVFVILECRIGISKAIMTNNRVSEAKTFLDEAFILAKKLPASLEKNIYVEDMGKFYESRVQDMEKFCENLGYIRRARECFDEALRTYRQLSIVVKKPPFKEVLIELKLGKLAKDVCAIVSVDPEIAMQAQRSHYDRAAEAVRQHVATGQVDSSTVEIFLKVAVEYLSVDSSEMIRLLLETLCVSEIVYGKNKSNEAGIKTLEDILLHTNLTKGDLQPLNSKELLICKDMELHLSNSFYENISANLIMLAFGSFQYPVGINTIECAYKFLLSAPKDKASTDSTAKAVAAVRFTCLGILFHNSGDLEKAETSIRLASQLFSEIPESVEREKLPFKTTCDTMKEILSSKTFSPSDKYSLMNEVCDNWDRFWEHSKLHKEGQDTLAEDSKISERCSNGPQNVELFIPCFNGVKLLEFHSSDPKTVDLPSQTVSQRNLPVEFKSFPDALLNPESSNLDVKQILLHTYLDALLYNMKKDNDHQARSSNWRQKTKIIKLRGECYLSRGDFRTATINFNKAAVIYSSETVETGDDLREYSEVLIGLMKSEMLCQNGDGAWLKCREAIELVFNHQHSESVHVQVIELLLLGAKCLDVLPESAESKDDKLSETCSLCQRALAFIQHVDQTRNASDLVEELGSSGPGKYFALKCEVQLFLAAVFSKLHKQEEALRILEKTLKFFKTIFDKDLDKLELNKVSGRIFSYFCRMAVMPDKIKRLSIFQTESLLVFSLSALPDMLLFYEEFLPLLQAITVIEFSINRHVSRSSFQQALNMCKDVLVEQGNDLNNIYAFLKTLANLYMSLGSTEEAIVVAETGLEICDMMGDNNVTDQINNRGRMLLYLAQMHQLNSTNSVFDRNKELNLAEHYYFTERGSAAEFVLRKNLSYANFLCEQKRFAEADAVLRDMNNLGKELSGKSVYCAYFSRAFYGPGIQKSVEVDGELLSTVEHCMYSTMVRVFVGMGKKIEAVAACEKLTAK</sequence>
<dbReference type="InterPro" id="IPR011990">
    <property type="entry name" value="TPR-like_helical_dom_sf"/>
</dbReference>
<dbReference type="Proteomes" id="UP001152795">
    <property type="component" value="Unassembled WGS sequence"/>
</dbReference>
<dbReference type="Gene3D" id="1.25.40.10">
    <property type="entry name" value="Tetratricopeptide repeat domain"/>
    <property type="match status" value="1"/>
</dbReference>
<keyword evidence="2" id="KW-1185">Reference proteome</keyword>
<reference evidence="1" key="1">
    <citation type="submission" date="2020-04" db="EMBL/GenBank/DDBJ databases">
        <authorList>
            <person name="Alioto T."/>
            <person name="Alioto T."/>
            <person name="Gomez Garrido J."/>
        </authorList>
    </citation>
    <scope>NUCLEOTIDE SEQUENCE</scope>
    <source>
        <strain evidence="1">A484AB</strain>
    </source>
</reference>
<evidence type="ECO:0000313" key="2">
    <source>
        <dbReference type="Proteomes" id="UP001152795"/>
    </source>
</evidence>
<accession>A0A6S7I4W7</accession>
<protein>
    <submittedName>
        <fullName evidence="1">---NA</fullName>
    </submittedName>
</protein>
<organism evidence="1 2">
    <name type="scientific">Paramuricea clavata</name>
    <name type="common">Red gorgonian</name>
    <name type="synonym">Violescent sea-whip</name>
    <dbReference type="NCBI Taxonomy" id="317549"/>
    <lineage>
        <taxon>Eukaryota</taxon>
        <taxon>Metazoa</taxon>
        <taxon>Cnidaria</taxon>
        <taxon>Anthozoa</taxon>
        <taxon>Octocorallia</taxon>
        <taxon>Malacalcyonacea</taxon>
        <taxon>Plexauridae</taxon>
        <taxon>Paramuricea</taxon>
    </lineage>
</organism>
<dbReference type="SMART" id="SM00028">
    <property type="entry name" value="TPR"/>
    <property type="match status" value="5"/>
</dbReference>
<proteinExistence type="predicted"/>
<dbReference type="AlphaFoldDB" id="A0A6S7I4W7"/>
<dbReference type="EMBL" id="CACRXK020004167">
    <property type="protein sequence ID" value="CAB4001741.1"/>
    <property type="molecule type" value="Genomic_DNA"/>
</dbReference>
<gene>
    <name evidence="1" type="ORF">PACLA_8A014157</name>
</gene>
<comment type="caution">
    <text evidence="1">The sequence shown here is derived from an EMBL/GenBank/DDBJ whole genome shotgun (WGS) entry which is preliminary data.</text>
</comment>
<dbReference type="SUPFAM" id="SSF48452">
    <property type="entry name" value="TPR-like"/>
    <property type="match status" value="1"/>
</dbReference>